<accession>A0A839AK53</accession>
<dbReference type="GO" id="GO:0016226">
    <property type="term" value="P:iron-sulfur cluster assembly"/>
    <property type="evidence" value="ECO:0007669"/>
    <property type="project" value="TreeGrafter"/>
</dbReference>
<dbReference type="RefSeq" id="WP_182168093.1">
    <property type="nucleotide sequence ID" value="NZ_JACFXV010000066.1"/>
</dbReference>
<evidence type="ECO:0000313" key="5">
    <source>
        <dbReference type="EMBL" id="MBA5779272.1"/>
    </source>
</evidence>
<dbReference type="InterPro" id="IPR017703">
    <property type="entry name" value="YgfZ/GCV_T_CS"/>
</dbReference>
<dbReference type="Proteomes" id="UP000541109">
    <property type="component" value="Unassembled WGS sequence"/>
</dbReference>
<dbReference type="AlphaFoldDB" id="A0A839AK53"/>
<feature type="binding site" evidence="2">
    <location>
        <position position="149"/>
    </location>
    <ligand>
        <name>substrate</name>
    </ligand>
</feature>
<proteinExistence type="predicted"/>
<feature type="domain" description="CAF17 C-terminal" evidence="4">
    <location>
        <begin position="213"/>
        <end position="285"/>
    </location>
</feature>
<dbReference type="Gene3D" id="2.40.30.160">
    <property type="match status" value="1"/>
</dbReference>
<protein>
    <submittedName>
        <fullName evidence="5">Folate-binding protein YgfZ</fullName>
    </submittedName>
</protein>
<dbReference type="SUPFAM" id="SSF103025">
    <property type="entry name" value="Folate-binding domain"/>
    <property type="match status" value="1"/>
</dbReference>
<gene>
    <name evidence="5" type="ORF">H2509_19250</name>
</gene>
<dbReference type="Pfam" id="PF25455">
    <property type="entry name" value="Beta-barrel_CAF17_C"/>
    <property type="match status" value="1"/>
</dbReference>
<keyword evidence="1" id="KW-0809">Transit peptide</keyword>
<dbReference type="PIRSF" id="PIRSF006487">
    <property type="entry name" value="GcvT"/>
    <property type="match status" value="1"/>
</dbReference>
<evidence type="ECO:0000256" key="2">
    <source>
        <dbReference type="PIRSR" id="PIRSR006487-1"/>
    </source>
</evidence>
<dbReference type="InterPro" id="IPR027266">
    <property type="entry name" value="TrmE/GcvT-like"/>
</dbReference>
<evidence type="ECO:0000256" key="1">
    <source>
        <dbReference type="ARBA" id="ARBA00022946"/>
    </source>
</evidence>
<dbReference type="Gene3D" id="3.30.1360.120">
    <property type="entry name" value="Probable tRNA modification gtpase trme, domain 1"/>
    <property type="match status" value="1"/>
</dbReference>
<dbReference type="Pfam" id="PF01571">
    <property type="entry name" value="GCV_T"/>
    <property type="match status" value="1"/>
</dbReference>
<dbReference type="EMBL" id="JACFXV010000066">
    <property type="protein sequence ID" value="MBA5779272.1"/>
    <property type="molecule type" value="Genomic_DNA"/>
</dbReference>
<evidence type="ECO:0000259" key="3">
    <source>
        <dbReference type="Pfam" id="PF01571"/>
    </source>
</evidence>
<keyword evidence="6" id="KW-1185">Reference proteome</keyword>
<dbReference type="InterPro" id="IPR057460">
    <property type="entry name" value="CAF17_C"/>
</dbReference>
<organism evidence="5 6">
    <name type="scientific">Stappia albiluteola</name>
    <dbReference type="NCBI Taxonomy" id="2758565"/>
    <lineage>
        <taxon>Bacteria</taxon>
        <taxon>Pseudomonadati</taxon>
        <taxon>Pseudomonadota</taxon>
        <taxon>Alphaproteobacteria</taxon>
        <taxon>Hyphomicrobiales</taxon>
        <taxon>Stappiaceae</taxon>
        <taxon>Stappia</taxon>
    </lineage>
</organism>
<evidence type="ECO:0000259" key="4">
    <source>
        <dbReference type="Pfam" id="PF25455"/>
    </source>
</evidence>
<evidence type="ECO:0000313" key="6">
    <source>
        <dbReference type="Proteomes" id="UP000541109"/>
    </source>
</evidence>
<dbReference type="PANTHER" id="PTHR22602:SF0">
    <property type="entry name" value="TRANSFERASE CAF17, MITOCHONDRIAL-RELATED"/>
    <property type="match status" value="1"/>
</dbReference>
<name>A0A839AK53_9HYPH</name>
<dbReference type="PANTHER" id="PTHR22602">
    <property type="entry name" value="TRANSFERASE CAF17, MITOCHONDRIAL-RELATED"/>
    <property type="match status" value="1"/>
</dbReference>
<feature type="domain" description="GCVT N-terminal" evidence="3">
    <location>
        <begin position="11"/>
        <end position="127"/>
    </location>
</feature>
<dbReference type="InterPro" id="IPR045179">
    <property type="entry name" value="YgfZ/GcvT"/>
</dbReference>
<sequence length="295" mass="31417">MQRARIAELPGRGVVHVTGPDARGFLQNLLTCDMDDVDEAGAGYGALLTPQGKILFDFLLLKIDDGYLLDTPRQTLADFAKRLTFYKLRAKVDIRDVSEDLAVLAAWGGDGQPEMPATVVRDPRLAALGFRAIGARSAIGADLATPGFEASDEADYHAHRIALGIPEAPADFTYGDAFPHDADLDALNAVAFDKGCFVGQEVVSRMKHRGNLRRRIILVHGDRDLPEPGTEIVAGGRPAGTIGSSSGAAGLALVRLDRIREAMDKGAAITAAGVTLQFTLPAWAGFGWPETVGED</sequence>
<dbReference type="NCBIfam" id="TIGR03317">
    <property type="entry name" value="ygfZ_signature"/>
    <property type="match status" value="1"/>
</dbReference>
<dbReference type="InterPro" id="IPR006222">
    <property type="entry name" value="GCVT_N"/>
</dbReference>
<comment type="caution">
    <text evidence="5">The sequence shown here is derived from an EMBL/GenBank/DDBJ whole genome shotgun (WGS) entry which is preliminary data.</text>
</comment>
<reference evidence="5 6" key="1">
    <citation type="submission" date="2020-07" db="EMBL/GenBank/DDBJ databases">
        <title>Stappia sp., F7233, whole genome shotgun sequencing project.</title>
        <authorList>
            <person name="Jiang S."/>
            <person name="Liu Z.W."/>
            <person name="Du Z.J."/>
        </authorList>
    </citation>
    <scope>NUCLEOTIDE SEQUENCE [LARGE SCALE GENOMIC DNA]</scope>
    <source>
        <strain evidence="5 6">F7233</strain>
    </source>
</reference>